<dbReference type="InterPro" id="IPR002716">
    <property type="entry name" value="PIN_dom"/>
</dbReference>
<evidence type="ECO:0000259" key="1">
    <source>
        <dbReference type="Pfam" id="PF01850"/>
    </source>
</evidence>
<dbReference type="SUPFAM" id="SSF88723">
    <property type="entry name" value="PIN domain-like"/>
    <property type="match status" value="1"/>
</dbReference>
<comment type="caution">
    <text evidence="2">The sequence shown here is derived from an EMBL/GenBank/DDBJ whole genome shotgun (WGS) entry which is preliminary data.</text>
</comment>
<dbReference type="InterPro" id="IPR041705">
    <property type="entry name" value="PIN_Sll0205"/>
</dbReference>
<reference evidence="2" key="1">
    <citation type="journal article" date="2021" name="bioRxiv">
        <title>Unraveling nitrogen, sulfur and carbon metabolic pathways and microbial community transcriptional responses to substrate deprivation and toxicity stresses in a bioreactor mimicking anoxic brackish coastal sediment conditions.</title>
        <authorList>
            <person name="Martins P.D."/>
            <person name="Echeveste M.J."/>
            <person name="Arshad A."/>
            <person name="Kurth J."/>
            <person name="Ouboter H."/>
            <person name="Jetten M.S.M."/>
            <person name="Welte C.U."/>
        </authorList>
    </citation>
    <scope>NUCLEOTIDE SEQUENCE</scope>
    <source>
        <strain evidence="2">MAG_39</strain>
    </source>
</reference>
<name>A0A953M3E5_9BACT</name>
<dbReference type="CDD" id="cd09872">
    <property type="entry name" value="PIN_Sll0205-like"/>
    <property type="match status" value="1"/>
</dbReference>
<dbReference type="EMBL" id="JAIOIV010000143">
    <property type="protein sequence ID" value="MBZ0158222.1"/>
    <property type="molecule type" value="Genomic_DNA"/>
</dbReference>
<feature type="domain" description="PIN" evidence="1">
    <location>
        <begin position="2"/>
        <end position="124"/>
    </location>
</feature>
<proteinExistence type="predicted"/>
<reference evidence="2" key="2">
    <citation type="submission" date="2021-08" db="EMBL/GenBank/DDBJ databases">
        <authorList>
            <person name="Dalcin Martins P."/>
        </authorList>
    </citation>
    <scope>NUCLEOTIDE SEQUENCE</scope>
    <source>
        <strain evidence="2">MAG_39</strain>
    </source>
</reference>
<dbReference type="Pfam" id="PF01850">
    <property type="entry name" value="PIN"/>
    <property type="match status" value="1"/>
</dbReference>
<protein>
    <submittedName>
        <fullName evidence="2">Type II toxin-antitoxin system VapC family toxin</fullName>
    </submittedName>
</protein>
<dbReference type="PANTHER" id="PTHR36173:SF1">
    <property type="entry name" value="RIBONUCLEASE VAPC22"/>
    <property type="match status" value="1"/>
</dbReference>
<dbReference type="InterPro" id="IPR052919">
    <property type="entry name" value="TA_system_RNase"/>
</dbReference>
<gene>
    <name evidence="2" type="ORF">K8I29_18655</name>
</gene>
<dbReference type="PANTHER" id="PTHR36173">
    <property type="entry name" value="RIBONUCLEASE VAPC16-RELATED"/>
    <property type="match status" value="1"/>
</dbReference>
<evidence type="ECO:0000313" key="3">
    <source>
        <dbReference type="Proteomes" id="UP000705867"/>
    </source>
</evidence>
<dbReference type="InterPro" id="IPR029060">
    <property type="entry name" value="PIN-like_dom_sf"/>
</dbReference>
<dbReference type="AlphaFoldDB" id="A0A953M3E5"/>
<dbReference type="Gene3D" id="3.40.50.1010">
    <property type="entry name" value="5'-nuclease"/>
    <property type="match status" value="1"/>
</dbReference>
<sequence length="131" mass="14796">MIVLDTHVLLWWLSNPENLSSKAAEIIEKSMKDRAIYVSSISAWEIAMLSSRGRLELTIDVDDWIAAAESLPFVYFVPVNNRIAIKSVHLPDFAHPDPADRIIIATALSLRATLVTKDRRILDYPHVTASW</sequence>
<accession>A0A953M3E5</accession>
<organism evidence="2 3">
    <name type="scientific">Candidatus Nitrobium versatile</name>
    <dbReference type="NCBI Taxonomy" id="2884831"/>
    <lineage>
        <taxon>Bacteria</taxon>
        <taxon>Pseudomonadati</taxon>
        <taxon>Nitrospirota</taxon>
        <taxon>Nitrospiria</taxon>
        <taxon>Nitrospirales</taxon>
        <taxon>Nitrospiraceae</taxon>
        <taxon>Candidatus Nitrobium</taxon>
    </lineage>
</organism>
<evidence type="ECO:0000313" key="2">
    <source>
        <dbReference type="EMBL" id="MBZ0158222.1"/>
    </source>
</evidence>
<dbReference type="Proteomes" id="UP000705867">
    <property type="component" value="Unassembled WGS sequence"/>
</dbReference>